<proteinExistence type="inferred from homology"/>
<protein>
    <submittedName>
        <fullName evidence="7">PLP-dependent aminotransferase family protein</fullName>
    </submittedName>
</protein>
<dbReference type="InterPro" id="IPR015422">
    <property type="entry name" value="PyrdxlP-dep_Trfase_small"/>
</dbReference>
<feature type="domain" description="HTH gntR-type" evidence="6">
    <location>
        <begin position="12"/>
        <end position="80"/>
    </location>
</feature>
<evidence type="ECO:0000313" key="8">
    <source>
        <dbReference type="Proteomes" id="UP000486760"/>
    </source>
</evidence>
<dbReference type="GO" id="GO:0003700">
    <property type="term" value="F:DNA-binding transcription factor activity"/>
    <property type="evidence" value="ECO:0007669"/>
    <property type="project" value="InterPro"/>
</dbReference>
<comment type="caution">
    <text evidence="7">The sequence shown here is derived from an EMBL/GenBank/DDBJ whole genome shotgun (WGS) entry which is preliminary data.</text>
</comment>
<comment type="similarity">
    <text evidence="1">In the C-terminal section; belongs to the class-I pyridoxal-phosphate-dependent aminotransferase family.</text>
</comment>
<dbReference type="InterPro" id="IPR036390">
    <property type="entry name" value="WH_DNA-bd_sf"/>
</dbReference>
<dbReference type="PANTHER" id="PTHR46577">
    <property type="entry name" value="HTH-TYPE TRANSCRIPTIONAL REGULATORY PROTEIN GABR"/>
    <property type="match status" value="1"/>
</dbReference>
<dbReference type="SMART" id="SM00345">
    <property type="entry name" value="HTH_GNTR"/>
    <property type="match status" value="1"/>
</dbReference>
<evidence type="ECO:0000256" key="4">
    <source>
        <dbReference type="ARBA" id="ARBA00023125"/>
    </source>
</evidence>
<evidence type="ECO:0000256" key="2">
    <source>
        <dbReference type="ARBA" id="ARBA00022898"/>
    </source>
</evidence>
<keyword evidence="3" id="KW-0805">Transcription regulation</keyword>
<evidence type="ECO:0000256" key="3">
    <source>
        <dbReference type="ARBA" id="ARBA00023015"/>
    </source>
</evidence>
<organism evidence="7 8">
    <name type="scientific">Billgrantia pellis</name>
    <dbReference type="NCBI Taxonomy" id="2606936"/>
    <lineage>
        <taxon>Bacteria</taxon>
        <taxon>Pseudomonadati</taxon>
        <taxon>Pseudomonadota</taxon>
        <taxon>Gammaproteobacteria</taxon>
        <taxon>Oceanospirillales</taxon>
        <taxon>Halomonadaceae</taxon>
        <taxon>Billgrantia</taxon>
    </lineage>
</organism>
<evidence type="ECO:0000313" key="7">
    <source>
        <dbReference type="EMBL" id="KAA0013825.1"/>
    </source>
</evidence>
<dbReference type="PROSITE" id="PS50949">
    <property type="entry name" value="HTH_GNTR"/>
    <property type="match status" value="1"/>
</dbReference>
<dbReference type="GO" id="GO:0030170">
    <property type="term" value="F:pyridoxal phosphate binding"/>
    <property type="evidence" value="ECO:0007669"/>
    <property type="project" value="InterPro"/>
</dbReference>
<keyword evidence="7" id="KW-0032">Aminotransferase</keyword>
<dbReference type="Gene3D" id="3.40.640.10">
    <property type="entry name" value="Type I PLP-dependent aspartate aminotransferase-like (Major domain)"/>
    <property type="match status" value="1"/>
</dbReference>
<dbReference type="InterPro" id="IPR015421">
    <property type="entry name" value="PyrdxlP-dep_Trfase_major"/>
</dbReference>
<dbReference type="GO" id="GO:0008483">
    <property type="term" value="F:transaminase activity"/>
    <property type="evidence" value="ECO:0007669"/>
    <property type="project" value="UniProtKB-KW"/>
</dbReference>
<name>A0A7V7G1Y4_9GAMM</name>
<dbReference type="RefSeq" id="WP_149327363.1">
    <property type="nucleotide sequence ID" value="NZ_VTPY01000002.1"/>
</dbReference>
<dbReference type="Proteomes" id="UP000486760">
    <property type="component" value="Unassembled WGS sequence"/>
</dbReference>
<evidence type="ECO:0000256" key="1">
    <source>
        <dbReference type="ARBA" id="ARBA00005384"/>
    </source>
</evidence>
<dbReference type="CDD" id="cd07377">
    <property type="entry name" value="WHTH_GntR"/>
    <property type="match status" value="1"/>
</dbReference>
<keyword evidence="4" id="KW-0238">DNA-binding</keyword>
<dbReference type="InterPro" id="IPR000524">
    <property type="entry name" value="Tscrpt_reg_HTH_GntR"/>
</dbReference>
<accession>A0A7V7G1Y4</accession>
<dbReference type="SUPFAM" id="SSF53383">
    <property type="entry name" value="PLP-dependent transferases"/>
    <property type="match status" value="1"/>
</dbReference>
<keyword evidence="7" id="KW-0808">Transferase</keyword>
<gene>
    <name evidence="7" type="ORF">F0A17_05635</name>
</gene>
<dbReference type="InterPro" id="IPR004839">
    <property type="entry name" value="Aminotransferase_I/II_large"/>
</dbReference>
<dbReference type="SUPFAM" id="SSF46785">
    <property type="entry name" value="Winged helix' DNA-binding domain"/>
    <property type="match status" value="1"/>
</dbReference>
<dbReference type="Pfam" id="PF00155">
    <property type="entry name" value="Aminotran_1_2"/>
    <property type="match status" value="1"/>
</dbReference>
<dbReference type="GO" id="GO:0003677">
    <property type="term" value="F:DNA binding"/>
    <property type="evidence" value="ECO:0007669"/>
    <property type="project" value="UniProtKB-KW"/>
</dbReference>
<keyword evidence="5" id="KW-0804">Transcription</keyword>
<dbReference type="InterPro" id="IPR036388">
    <property type="entry name" value="WH-like_DNA-bd_sf"/>
</dbReference>
<dbReference type="InterPro" id="IPR051446">
    <property type="entry name" value="HTH_trans_reg/aminotransferase"/>
</dbReference>
<dbReference type="Gene3D" id="1.10.10.10">
    <property type="entry name" value="Winged helix-like DNA-binding domain superfamily/Winged helix DNA-binding domain"/>
    <property type="match status" value="1"/>
</dbReference>
<keyword evidence="8" id="KW-1185">Reference proteome</keyword>
<dbReference type="CDD" id="cd00609">
    <property type="entry name" value="AAT_like"/>
    <property type="match status" value="1"/>
</dbReference>
<dbReference type="PANTHER" id="PTHR46577:SF1">
    <property type="entry name" value="HTH-TYPE TRANSCRIPTIONAL REGULATORY PROTEIN GABR"/>
    <property type="match status" value="1"/>
</dbReference>
<keyword evidence="2" id="KW-0663">Pyridoxal phosphate</keyword>
<dbReference type="InterPro" id="IPR015424">
    <property type="entry name" value="PyrdxlP-dep_Trfase"/>
</dbReference>
<evidence type="ECO:0000256" key="5">
    <source>
        <dbReference type="ARBA" id="ARBA00023163"/>
    </source>
</evidence>
<dbReference type="Pfam" id="PF00392">
    <property type="entry name" value="GntR"/>
    <property type="match status" value="1"/>
</dbReference>
<sequence>MTIWVPQLAARGIRYRNLAEAIADAIRRGELAPGAKLPPQRRLADRLRVTVGTVTRAYAEAERQGWVVARVGSGTYVRGAETSSSQDFLASRPVEAGIIDLSLSLPPPHPMRAATLGRVLREMADNDLVLHRAVEYQSDRGVAAHRERLAAWMTELGMPVDAEELLVTQGGQHGISLALHALARPGERIAADVLTYPGLISAARQAHLKVAGVTMDDQGMDMDALARLCAQQQPPRLVYVTPDQNNPTGTPLSEARRERLVTLARRHDFWIVEDGVQYLPESERGTPLYRLAPERTLFIFSTSKVLAGGLRIGTLVAPPMLRERLGATLRAQNWMVPPLMVEAVCRWVTSDDSRALLDWLIEELGARQSLARDCLANYSVSGRPHGNNLWLPLPEGLRSAELMEALAQRHILVSSAEPFCVGSEPAPQALRLCLSAAPSREALARALETIAELLAEPPATPWRTL</sequence>
<evidence type="ECO:0000259" key="6">
    <source>
        <dbReference type="PROSITE" id="PS50949"/>
    </source>
</evidence>
<dbReference type="Gene3D" id="3.90.1150.10">
    <property type="entry name" value="Aspartate Aminotransferase, domain 1"/>
    <property type="match status" value="1"/>
</dbReference>
<dbReference type="AlphaFoldDB" id="A0A7V7G1Y4"/>
<dbReference type="EMBL" id="VTPY01000002">
    <property type="protein sequence ID" value="KAA0013825.1"/>
    <property type="molecule type" value="Genomic_DNA"/>
</dbReference>
<reference evidence="7 8" key="1">
    <citation type="submission" date="2019-08" db="EMBL/GenBank/DDBJ databases">
        <title>Bioinformatics analysis of the strain L3 and L5.</title>
        <authorList>
            <person name="Li X."/>
        </authorList>
    </citation>
    <scope>NUCLEOTIDE SEQUENCE [LARGE SCALE GENOMIC DNA]</scope>
    <source>
        <strain evidence="7 8">L5</strain>
    </source>
</reference>